<dbReference type="Proteomes" id="UP000005413">
    <property type="component" value="Unassembled WGS sequence"/>
</dbReference>
<dbReference type="RefSeq" id="WP_002461964.1">
    <property type="nucleotide sequence ID" value="NZ_AEUN01000031.1"/>
</dbReference>
<keyword evidence="6" id="KW-1185">Reference proteome</keyword>
<evidence type="ECO:0000256" key="2">
    <source>
        <dbReference type="SAM" id="MobiDB-lite"/>
    </source>
</evidence>
<reference evidence="5 6" key="1">
    <citation type="journal article" date="2012" name="BMC Genomics">
        <title>Comparative genomic analysis of the genus Staphylococcus including Staphylococcus aureus and its newly described sister species Staphylococcus simiae.</title>
        <authorList>
            <person name="Suzuki H."/>
            <person name="Lefebure T."/>
            <person name="Pavinski Bitar P."/>
            <person name="Stanhope M.J."/>
        </authorList>
    </citation>
    <scope>NUCLEOTIDE SEQUENCE [LARGE SCALE GENOMIC DNA]</scope>
    <source>
        <strain evidence="5 6">CCM 7213</strain>
    </source>
</reference>
<accession>G5JFX9</accession>
<evidence type="ECO:0000256" key="1">
    <source>
        <dbReference type="ARBA" id="ARBA00022729"/>
    </source>
</evidence>
<dbReference type="PATRIC" id="fig|911238.3.peg.320"/>
<evidence type="ECO:0000259" key="4">
    <source>
        <dbReference type="Pfam" id="PF16729"/>
    </source>
</evidence>
<feature type="region of interest" description="Disordered" evidence="2">
    <location>
        <begin position="21"/>
        <end position="46"/>
    </location>
</feature>
<evidence type="ECO:0000313" key="5">
    <source>
        <dbReference type="EMBL" id="EHJ08927.1"/>
    </source>
</evidence>
<organism evidence="5 6">
    <name type="scientific">Staphylococcus simiae CCM 7213 = CCUG 51256</name>
    <dbReference type="NCBI Taxonomy" id="911238"/>
    <lineage>
        <taxon>Bacteria</taxon>
        <taxon>Bacillati</taxon>
        <taxon>Bacillota</taxon>
        <taxon>Bacilli</taxon>
        <taxon>Bacillales</taxon>
        <taxon>Staphylococcaceae</taxon>
        <taxon>Staphylococcus</taxon>
    </lineage>
</organism>
<dbReference type="PROSITE" id="PS51257">
    <property type="entry name" value="PROKAR_LIPOPROTEIN"/>
    <property type="match status" value="1"/>
</dbReference>
<comment type="caution">
    <text evidence="5">The sequence shown here is derived from an EMBL/GenBank/DDBJ whole genome shotgun (WGS) entry which is preliminary data.</text>
</comment>
<feature type="signal peptide" evidence="3">
    <location>
        <begin position="1"/>
        <end position="20"/>
    </location>
</feature>
<sequence length="206" mass="22706">MKKALIILFGSLLLLSACNNKENDSTDSSKISDTTTSTDTSKSSKVDDNKVQFKNDTLVLKKAVLKIKHVFLVNDMDSKNKHKLLAFEYEVKSKTNDKAITATNVWMASLNATQDSKDTVNNLELGSTLSTGKFESWHKHSDDAIKKGGTAKGIITYQLQNDKEVTLTATQGIVGKKLGSKKIDISKLKTVDYSLSDDIQKETNNN</sequence>
<dbReference type="InterPro" id="IPR029050">
    <property type="entry name" value="Immunoprotect_excell_Ig-like"/>
</dbReference>
<name>G5JFX9_9STAP</name>
<gene>
    <name evidence="5" type="ORF">SS7213T_01716</name>
</gene>
<keyword evidence="1 3" id="KW-0732">Signal</keyword>
<protein>
    <recommendedName>
        <fullName evidence="4">DUF5067 domain-containing protein</fullName>
    </recommendedName>
</protein>
<feature type="domain" description="DUF5067" evidence="4">
    <location>
        <begin position="40"/>
        <end position="170"/>
    </location>
</feature>
<dbReference type="OrthoDB" id="2414515at2"/>
<dbReference type="InterPro" id="IPR031989">
    <property type="entry name" value="DUF5067"/>
</dbReference>
<dbReference type="EMBL" id="AEUN01000031">
    <property type="protein sequence ID" value="EHJ08927.1"/>
    <property type="molecule type" value="Genomic_DNA"/>
</dbReference>
<dbReference type="Pfam" id="PF16729">
    <property type="entry name" value="DUF5067"/>
    <property type="match status" value="1"/>
</dbReference>
<dbReference type="AlphaFoldDB" id="G5JFX9"/>
<evidence type="ECO:0000256" key="3">
    <source>
        <dbReference type="SAM" id="SignalP"/>
    </source>
</evidence>
<evidence type="ECO:0000313" key="6">
    <source>
        <dbReference type="Proteomes" id="UP000005413"/>
    </source>
</evidence>
<feature type="compositionally biased region" description="Low complexity" evidence="2">
    <location>
        <begin position="26"/>
        <end position="41"/>
    </location>
</feature>
<feature type="chain" id="PRO_5039315276" description="DUF5067 domain-containing protein" evidence="3">
    <location>
        <begin position="21"/>
        <end position="206"/>
    </location>
</feature>
<proteinExistence type="predicted"/>
<dbReference type="Gene3D" id="2.60.40.1240">
    <property type="match status" value="1"/>
</dbReference>